<evidence type="ECO:0000256" key="1">
    <source>
        <dbReference type="SAM" id="Phobius"/>
    </source>
</evidence>
<feature type="transmembrane region" description="Helical" evidence="1">
    <location>
        <begin position="54"/>
        <end position="77"/>
    </location>
</feature>
<keyword evidence="1" id="KW-0472">Membrane</keyword>
<keyword evidence="1" id="KW-1133">Transmembrane helix</keyword>
<evidence type="ECO:0008006" key="4">
    <source>
        <dbReference type="Google" id="ProtNLM"/>
    </source>
</evidence>
<dbReference type="EMBL" id="PGTN01000385">
    <property type="protein sequence ID" value="PJF46201.1"/>
    <property type="molecule type" value="Genomic_DNA"/>
</dbReference>
<evidence type="ECO:0000313" key="2">
    <source>
        <dbReference type="EMBL" id="PJF46201.1"/>
    </source>
</evidence>
<dbReference type="AlphaFoldDB" id="A0A2M8Q8R3"/>
<sequence>MNALNRLVATLLWLTLLLAIWAAAIAPLEIIAWLQRGLSELAAWLTAVQMENPVYFIVGQAAVGVGALLILGSLLFFEVMTLRKRGVRIRTPEGKIAELDTMSVARRLQWSLDGLADVITVAPSVRPRGNAVDIRLEIETAPDVDIPMKTDEVVEATRAIVEQDMGLRLGKLDVHIRCAPFEAE</sequence>
<evidence type="ECO:0000313" key="3">
    <source>
        <dbReference type="Proteomes" id="UP000230790"/>
    </source>
</evidence>
<comment type="caution">
    <text evidence="2">The sequence shown here is derived from an EMBL/GenBank/DDBJ whole genome shotgun (WGS) entry which is preliminary data.</text>
</comment>
<protein>
    <recommendedName>
        <fullName evidence="4">Alkaline shock response membrane anchor protein AmaP</fullName>
    </recommendedName>
</protein>
<keyword evidence="1" id="KW-0812">Transmembrane</keyword>
<organism evidence="2 3">
    <name type="scientific">Candidatus Thermofonsia Clade 3 bacterium</name>
    <dbReference type="NCBI Taxonomy" id="2364212"/>
    <lineage>
        <taxon>Bacteria</taxon>
        <taxon>Bacillati</taxon>
        <taxon>Chloroflexota</taxon>
        <taxon>Candidatus Thermofontia</taxon>
        <taxon>Candidatus Thermofonsia Clade 3</taxon>
    </lineage>
</organism>
<proteinExistence type="predicted"/>
<accession>A0A2M8Q8R3</accession>
<dbReference type="Proteomes" id="UP000230790">
    <property type="component" value="Unassembled WGS sequence"/>
</dbReference>
<gene>
    <name evidence="2" type="ORF">CUN48_15005</name>
</gene>
<name>A0A2M8Q8R3_9CHLR</name>
<reference evidence="2 3" key="1">
    <citation type="submission" date="2017-11" db="EMBL/GenBank/DDBJ databases">
        <title>Evolution of Phototrophy in the Chloroflexi Phylum Driven by Horizontal Gene Transfer.</title>
        <authorList>
            <person name="Ward L.M."/>
            <person name="Hemp J."/>
            <person name="Shih P.M."/>
            <person name="Mcglynn S.E."/>
            <person name="Fischer W."/>
        </authorList>
    </citation>
    <scope>NUCLEOTIDE SEQUENCE [LARGE SCALE GENOMIC DNA]</scope>
    <source>
        <strain evidence="2">JP3_7</strain>
    </source>
</reference>